<keyword evidence="2" id="KW-1185">Reference proteome</keyword>
<evidence type="ECO:0000313" key="1">
    <source>
        <dbReference type="EMBL" id="KEP52812.1"/>
    </source>
</evidence>
<reference evidence="1 2" key="1">
    <citation type="submission" date="2013-12" db="EMBL/GenBank/DDBJ databases">
        <authorList>
            <person name="Cubeta M."/>
            <person name="Pakala S."/>
            <person name="Fedorova N."/>
            <person name="Thomas E."/>
            <person name="Dean R."/>
            <person name="Jabaji S."/>
            <person name="Neate S."/>
            <person name="Toda T."/>
            <person name="Tavantzis S."/>
            <person name="Vilgalys R."/>
            <person name="Bharathan N."/>
            <person name="Pakala S."/>
            <person name="Losada L.S."/>
            <person name="Zafar N."/>
            <person name="Nierman W."/>
        </authorList>
    </citation>
    <scope>NUCLEOTIDE SEQUENCE [LARGE SCALE GENOMIC DNA]</scope>
    <source>
        <strain evidence="1 2">123E</strain>
    </source>
</reference>
<organism evidence="1 2">
    <name type="scientific">Rhizoctonia solani 123E</name>
    <dbReference type="NCBI Taxonomy" id="1423351"/>
    <lineage>
        <taxon>Eukaryota</taxon>
        <taxon>Fungi</taxon>
        <taxon>Dikarya</taxon>
        <taxon>Basidiomycota</taxon>
        <taxon>Agaricomycotina</taxon>
        <taxon>Agaricomycetes</taxon>
        <taxon>Cantharellales</taxon>
        <taxon>Ceratobasidiaceae</taxon>
        <taxon>Rhizoctonia</taxon>
    </lineage>
</organism>
<name>A0A074SS79_9AGAM</name>
<protein>
    <submittedName>
        <fullName evidence="1">Uncharacterized protein</fullName>
    </submittedName>
</protein>
<dbReference type="Proteomes" id="UP000027456">
    <property type="component" value="Unassembled WGS sequence"/>
</dbReference>
<proteinExistence type="predicted"/>
<accession>A0A074SS79</accession>
<comment type="caution">
    <text evidence="1">The sequence shown here is derived from an EMBL/GenBank/DDBJ whole genome shotgun (WGS) entry which is preliminary data.</text>
</comment>
<gene>
    <name evidence="1" type="ORF">V565_039970</name>
</gene>
<dbReference type="HOGENOM" id="CLU_155349_2_0_1"/>
<dbReference type="EMBL" id="AZST01000087">
    <property type="protein sequence ID" value="KEP52812.1"/>
    <property type="molecule type" value="Genomic_DNA"/>
</dbReference>
<dbReference type="AlphaFoldDB" id="A0A074SS79"/>
<evidence type="ECO:0000313" key="2">
    <source>
        <dbReference type="Proteomes" id="UP000027456"/>
    </source>
</evidence>
<dbReference type="OrthoDB" id="2879353at2759"/>
<sequence length="106" mass="11257">MPTTKGSLTSKTGTDIVAVFTLYGTQYKYSANGRPNPGKYGPLTATLTYDSIDQLTGSHGYTGQTGTRKVVVRIGNGPRIEADLGDEQYNFDPASTTEGNGTWTSA</sequence>